<name>F2JK77_CELLD</name>
<protein>
    <submittedName>
        <fullName evidence="2">Helix-turn-helix domain protein</fullName>
    </submittedName>
</protein>
<dbReference type="GO" id="GO:0003677">
    <property type="term" value="F:DNA binding"/>
    <property type="evidence" value="ECO:0007669"/>
    <property type="project" value="InterPro"/>
</dbReference>
<accession>F2JK77</accession>
<evidence type="ECO:0000313" key="3">
    <source>
        <dbReference type="Proteomes" id="UP000008467"/>
    </source>
</evidence>
<gene>
    <name evidence="2" type="ordered locus">Clole_2793</name>
</gene>
<reference evidence="2 3" key="1">
    <citation type="journal article" date="2011" name="J. Bacteriol.">
        <title>Complete genome sequence of the cellulose-degrading bacterium Cellulosilyticum lentocellum.</title>
        <authorList>
            <consortium name="US DOE Joint Genome Institute"/>
            <person name="Miller D.A."/>
            <person name="Suen G."/>
            <person name="Bruce D."/>
            <person name="Copeland A."/>
            <person name="Cheng J.F."/>
            <person name="Detter C."/>
            <person name="Goodwin L.A."/>
            <person name="Han C.S."/>
            <person name="Hauser L.J."/>
            <person name="Land M.L."/>
            <person name="Lapidus A."/>
            <person name="Lucas S."/>
            <person name="Meincke L."/>
            <person name="Pitluck S."/>
            <person name="Tapia R."/>
            <person name="Teshima H."/>
            <person name="Woyke T."/>
            <person name="Fox B.G."/>
            <person name="Angert E.R."/>
            <person name="Currie C.R."/>
        </authorList>
    </citation>
    <scope>NUCLEOTIDE SEQUENCE [LARGE SCALE GENOMIC DNA]</scope>
    <source>
        <strain evidence="3">ATCC 49066 / DSM 5427 / NCIMB 11756 / RHM5</strain>
    </source>
</reference>
<dbReference type="InterPro" id="IPR001387">
    <property type="entry name" value="Cro/C1-type_HTH"/>
</dbReference>
<dbReference type="CDD" id="cd00093">
    <property type="entry name" value="HTH_XRE"/>
    <property type="match status" value="1"/>
</dbReference>
<dbReference type="KEGG" id="cle:Clole_2793"/>
<dbReference type="EMBL" id="CP002582">
    <property type="protein sequence ID" value="ADZ84492.1"/>
    <property type="molecule type" value="Genomic_DNA"/>
</dbReference>
<dbReference type="Proteomes" id="UP000008467">
    <property type="component" value="Chromosome"/>
</dbReference>
<organism evidence="2 3">
    <name type="scientific">Cellulosilyticum lentocellum (strain ATCC 49066 / DSM 5427 / NCIMB 11756 / RHM5)</name>
    <name type="common">Clostridium lentocellum</name>
    <dbReference type="NCBI Taxonomy" id="642492"/>
    <lineage>
        <taxon>Bacteria</taxon>
        <taxon>Bacillati</taxon>
        <taxon>Bacillota</taxon>
        <taxon>Clostridia</taxon>
        <taxon>Lachnospirales</taxon>
        <taxon>Cellulosilyticaceae</taxon>
        <taxon>Cellulosilyticum</taxon>
    </lineage>
</organism>
<dbReference type="HOGENOM" id="CLU_2697870_0_0_9"/>
<evidence type="ECO:0000259" key="1">
    <source>
        <dbReference type="PROSITE" id="PS50943"/>
    </source>
</evidence>
<dbReference type="RefSeq" id="WP_013657773.1">
    <property type="nucleotide sequence ID" value="NC_015275.1"/>
</dbReference>
<dbReference type="PROSITE" id="PS50943">
    <property type="entry name" value="HTH_CROC1"/>
    <property type="match status" value="1"/>
</dbReference>
<dbReference type="InterPro" id="IPR010982">
    <property type="entry name" value="Lambda_DNA-bd_dom_sf"/>
</dbReference>
<sequence length="73" mass="8158">MNSLIVNINAFRKARGITQKKLAEMIGRTESSIRKYENGMVEPPISVVIDIYKALGIKLTLTYEAISEDGDDK</sequence>
<proteinExistence type="predicted"/>
<feature type="domain" description="HTH cro/C1-type" evidence="1">
    <location>
        <begin position="8"/>
        <end position="66"/>
    </location>
</feature>
<dbReference type="Gene3D" id="1.10.260.40">
    <property type="entry name" value="lambda repressor-like DNA-binding domains"/>
    <property type="match status" value="1"/>
</dbReference>
<dbReference type="STRING" id="642492.Clole_2793"/>
<dbReference type="Pfam" id="PF01381">
    <property type="entry name" value="HTH_3"/>
    <property type="match status" value="1"/>
</dbReference>
<dbReference type="AlphaFoldDB" id="F2JK77"/>
<evidence type="ECO:0000313" key="2">
    <source>
        <dbReference type="EMBL" id="ADZ84492.1"/>
    </source>
</evidence>
<dbReference type="SUPFAM" id="SSF47413">
    <property type="entry name" value="lambda repressor-like DNA-binding domains"/>
    <property type="match status" value="1"/>
</dbReference>
<dbReference type="SMART" id="SM00530">
    <property type="entry name" value="HTH_XRE"/>
    <property type="match status" value="1"/>
</dbReference>
<keyword evidence="3" id="KW-1185">Reference proteome</keyword>